<evidence type="ECO:0000313" key="1">
    <source>
        <dbReference type="EMBL" id="EEX76430.1"/>
    </source>
</evidence>
<proteinExistence type="predicted"/>
<protein>
    <submittedName>
        <fullName evidence="1">Uncharacterized protein</fullName>
    </submittedName>
</protein>
<name>C9LXP7_SELS3</name>
<comment type="caution">
    <text evidence="1">The sequence shown here is derived from an EMBL/GenBank/DDBJ whole genome shotgun (WGS) entry which is preliminary data.</text>
</comment>
<sequence length="69" mass="7858">MLSKNMFEGGIMTLEIRGYGIAVFPKEKLTQYALNPAKDKHKAEAFYSTLGYQIQDAEVVRLISIYVTR</sequence>
<reference evidence="1 2" key="1">
    <citation type="submission" date="2009-09" db="EMBL/GenBank/DDBJ databases">
        <authorList>
            <person name="Weinstock G."/>
            <person name="Sodergren E."/>
            <person name="Clifton S."/>
            <person name="Fulton L."/>
            <person name="Fulton B."/>
            <person name="Courtney L."/>
            <person name="Fronick C."/>
            <person name="Harrison M."/>
            <person name="Strong C."/>
            <person name="Farmer C."/>
            <person name="Delahaunty K."/>
            <person name="Markovic C."/>
            <person name="Hall O."/>
            <person name="Minx P."/>
            <person name="Tomlinson C."/>
            <person name="Mitreva M."/>
            <person name="Nelson J."/>
            <person name="Hou S."/>
            <person name="Wollam A."/>
            <person name="Pepin K.H."/>
            <person name="Johnson M."/>
            <person name="Bhonagiri V."/>
            <person name="Nash W.E."/>
            <person name="Warren W."/>
            <person name="Chinwalla A."/>
            <person name="Mardis E.R."/>
            <person name="Wilson R.K."/>
        </authorList>
    </citation>
    <scope>NUCLEOTIDE SEQUENCE [LARGE SCALE GENOMIC DNA]</scope>
    <source>
        <strain evidence="2">ATCC 35185 / DSM 20758 / VPI D19B-28</strain>
    </source>
</reference>
<accession>C9LXP7</accession>
<dbReference type="RefSeq" id="WP_006193597.1">
    <property type="nucleotide sequence ID" value="NZ_GG698598.1"/>
</dbReference>
<dbReference type="Proteomes" id="UP000003505">
    <property type="component" value="Unassembled WGS sequence"/>
</dbReference>
<organism evidence="1 2">
    <name type="scientific">Selenomonas sputigena (strain ATCC 35185 / DSM 20758 / CCUG 44933 / VPI D19B-28)</name>
    <dbReference type="NCBI Taxonomy" id="546271"/>
    <lineage>
        <taxon>Bacteria</taxon>
        <taxon>Bacillati</taxon>
        <taxon>Bacillota</taxon>
        <taxon>Negativicutes</taxon>
        <taxon>Selenomonadales</taxon>
        <taxon>Selenomonadaceae</taxon>
        <taxon>Selenomonas</taxon>
    </lineage>
</organism>
<dbReference type="STRING" id="546271.Selsp_0438"/>
<evidence type="ECO:0000313" key="2">
    <source>
        <dbReference type="Proteomes" id="UP000003505"/>
    </source>
</evidence>
<dbReference type="AlphaFoldDB" id="C9LXP7"/>
<gene>
    <name evidence="1" type="ORF">SELSPUOL_02255</name>
</gene>
<dbReference type="EMBL" id="ACKP02000049">
    <property type="protein sequence ID" value="EEX76430.1"/>
    <property type="molecule type" value="Genomic_DNA"/>
</dbReference>